<dbReference type="PANTHER" id="PTHR43471:SF1">
    <property type="entry name" value="ABC TRANSPORTER PERMEASE PROTEIN NOSY-RELATED"/>
    <property type="match status" value="1"/>
</dbReference>
<dbReference type="AlphaFoldDB" id="A0A1N7FTY9"/>
<evidence type="ECO:0000313" key="4">
    <source>
        <dbReference type="Proteomes" id="UP000185687"/>
    </source>
</evidence>
<dbReference type="Pfam" id="PF12679">
    <property type="entry name" value="ABC2_membrane_2"/>
    <property type="match status" value="1"/>
</dbReference>
<dbReference type="GO" id="GO:0005886">
    <property type="term" value="C:plasma membrane"/>
    <property type="evidence" value="ECO:0007669"/>
    <property type="project" value="UniProtKB-SubCell"/>
</dbReference>
<protein>
    <submittedName>
        <fullName evidence="3">ABC-2 type transport system permease protein</fullName>
    </submittedName>
</protein>
<feature type="transmembrane region" description="Helical" evidence="1">
    <location>
        <begin position="104"/>
        <end position="129"/>
    </location>
</feature>
<dbReference type="OrthoDB" id="86287at2157"/>
<dbReference type="Proteomes" id="UP000185687">
    <property type="component" value="Unassembled WGS sequence"/>
</dbReference>
<dbReference type="STRING" id="588898.BB347_12860"/>
<dbReference type="Proteomes" id="UP000187321">
    <property type="component" value="Chromosome"/>
</dbReference>
<dbReference type="EMBL" id="CP019327">
    <property type="protein sequence ID" value="APX97428.1"/>
    <property type="molecule type" value="Genomic_DNA"/>
</dbReference>
<dbReference type="EMBL" id="FTNP01000007">
    <property type="protein sequence ID" value="SIS03832.1"/>
    <property type="molecule type" value="Genomic_DNA"/>
</dbReference>
<feature type="transmembrane region" description="Helical" evidence="1">
    <location>
        <begin position="51"/>
        <end position="77"/>
    </location>
</feature>
<keyword evidence="1" id="KW-0812">Transmembrane</keyword>
<keyword evidence="4" id="KW-1185">Reference proteome</keyword>
<evidence type="ECO:0000313" key="3">
    <source>
        <dbReference type="EMBL" id="SIS03832.1"/>
    </source>
</evidence>
<feature type="transmembrane region" description="Helical" evidence="1">
    <location>
        <begin position="247"/>
        <end position="268"/>
    </location>
</feature>
<feature type="transmembrane region" description="Helical" evidence="1">
    <location>
        <begin position="135"/>
        <end position="156"/>
    </location>
</feature>
<name>A0A1N7FTY9_9EURY</name>
<proteinExistence type="predicted"/>
<dbReference type="PANTHER" id="PTHR43471">
    <property type="entry name" value="ABC TRANSPORTER PERMEASE"/>
    <property type="match status" value="1"/>
</dbReference>
<evidence type="ECO:0000313" key="2">
    <source>
        <dbReference type="EMBL" id="APX97428.1"/>
    </source>
</evidence>
<dbReference type="GO" id="GO:0140359">
    <property type="term" value="F:ABC-type transporter activity"/>
    <property type="evidence" value="ECO:0007669"/>
    <property type="project" value="InterPro"/>
</dbReference>
<reference evidence="3 4" key="2">
    <citation type="submission" date="2017-01" db="EMBL/GenBank/DDBJ databases">
        <authorList>
            <person name="Mah S.A."/>
            <person name="Swanson W.J."/>
            <person name="Moy G.W."/>
            <person name="Vacquier V.D."/>
        </authorList>
    </citation>
    <scope>NUCLEOTIDE SEQUENCE [LARGE SCALE GENOMIC DNA]</scope>
    <source>
        <strain evidence="3 4">CGMCC 1.8909</strain>
    </source>
</reference>
<evidence type="ECO:0000313" key="5">
    <source>
        <dbReference type="Proteomes" id="UP000187321"/>
    </source>
</evidence>
<organism evidence="3 4">
    <name type="scientific">Natronorubrum daqingense</name>
    <dbReference type="NCBI Taxonomy" id="588898"/>
    <lineage>
        <taxon>Archaea</taxon>
        <taxon>Methanobacteriati</taxon>
        <taxon>Methanobacteriota</taxon>
        <taxon>Stenosarchaea group</taxon>
        <taxon>Halobacteria</taxon>
        <taxon>Halobacteriales</taxon>
        <taxon>Natrialbaceae</taxon>
        <taxon>Natronorubrum</taxon>
    </lineage>
</organism>
<gene>
    <name evidence="2" type="ORF">BB347_12860</name>
    <name evidence="3" type="ORF">SAMN05421809_3511</name>
</gene>
<accession>A0A1N7FTY9</accession>
<sequence>MSWVTIARTEFETTKESRAVRWLLWLLAGACVLAGYLFPEVTGGSITTREFAGFSFLTESINYLLALIGVVLGYGAIVEERTSGKLTLLLSLPYSRRDLVVGKVVGRSLVFATALVAALAVAGALVVYPFGSLSLGWYIAFVVVTVCYGVIFTGLAVSISMLTSSKHVATIGAFGSYGLFVAIWGTVESSLEYGLETIGMIEGGLPDALAFVFSLNPVRLYTRIVDGLIAGGSGTTAGSDAWYFSEWLALVAFVAWLVVPLTLSYLWFSTTDL</sequence>
<dbReference type="GeneID" id="30956849"/>
<keyword evidence="1" id="KW-1133">Transmembrane helix</keyword>
<dbReference type="RefSeq" id="WP_076583865.1">
    <property type="nucleotide sequence ID" value="NZ_CP019327.1"/>
</dbReference>
<evidence type="ECO:0000256" key="1">
    <source>
        <dbReference type="SAM" id="Phobius"/>
    </source>
</evidence>
<keyword evidence="1" id="KW-0472">Membrane</keyword>
<feature type="transmembrane region" description="Helical" evidence="1">
    <location>
        <begin position="20"/>
        <end position="39"/>
    </location>
</feature>
<dbReference type="KEGG" id="hda:BB347_12860"/>
<feature type="transmembrane region" description="Helical" evidence="1">
    <location>
        <begin position="168"/>
        <end position="187"/>
    </location>
</feature>
<reference evidence="2 5" key="1">
    <citation type="submission" date="2017-01" db="EMBL/GenBank/DDBJ databases">
        <title>Complete genome sequence of Haloterrigena daqingensis type strain (JX313T).</title>
        <authorList>
            <person name="Shuang W."/>
        </authorList>
    </citation>
    <scope>NUCLEOTIDE SEQUENCE [LARGE SCALE GENOMIC DNA]</scope>
    <source>
        <strain evidence="2 5">JX313</strain>
    </source>
</reference>